<dbReference type="InterPro" id="IPR003439">
    <property type="entry name" value="ABC_transporter-like_ATP-bd"/>
</dbReference>
<dbReference type="GO" id="GO:0005886">
    <property type="term" value="C:plasma membrane"/>
    <property type="evidence" value="ECO:0007669"/>
    <property type="project" value="TreeGrafter"/>
</dbReference>
<dbReference type="Pfam" id="PF06472">
    <property type="entry name" value="ABC_membrane_2"/>
    <property type="match status" value="1"/>
</dbReference>
<evidence type="ECO:0000259" key="8">
    <source>
        <dbReference type="PROSITE" id="PS50893"/>
    </source>
</evidence>
<dbReference type="InterPro" id="IPR036640">
    <property type="entry name" value="ABC1_TM_sf"/>
</dbReference>
<keyword evidence="6 7" id="KW-0472">Membrane</keyword>
<evidence type="ECO:0000259" key="9">
    <source>
        <dbReference type="PROSITE" id="PS50929"/>
    </source>
</evidence>
<dbReference type="PROSITE" id="PS50893">
    <property type="entry name" value="ABC_TRANSPORTER_2"/>
    <property type="match status" value="1"/>
</dbReference>
<feature type="domain" description="ABC transporter" evidence="8">
    <location>
        <begin position="206"/>
        <end position="410"/>
    </location>
</feature>
<keyword evidence="5 7" id="KW-1133">Transmembrane helix</keyword>
<protein>
    <submittedName>
        <fullName evidence="10">Vitamin B12 transport ATP-binding protein BacA</fullName>
    </submittedName>
</protein>
<organism evidence="10">
    <name type="scientific">bioreactor metagenome</name>
    <dbReference type="NCBI Taxonomy" id="1076179"/>
    <lineage>
        <taxon>unclassified sequences</taxon>
        <taxon>metagenomes</taxon>
        <taxon>ecological metagenomes</taxon>
    </lineage>
</organism>
<dbReference type="PROSITE" id="PS50929">
    <property type="entry name" value="ABC_TM1F"/>
    <property type="match status" value="1"/>
</dbReference>
<dbReference type="InterPro" id="IPR011527">
    <property type="entry name" value="ABC1_TM_dom"/>
</dbReference>
<keyword evidence="3" id="KW-0547">Nucleotide-binding</keyword>
<evidence type="ECO:0000313" key="10">
    <source>
        <dbReference type="EMBL" id="MPM61402.1"/>
    </source>
</evidence>
<feature type="transmembrane region" description="Helical" evidence="7">
    <location>
        <begin position="20"/>
        <end position="40"/>
    </location>
</feature>
<feature type="domain" description="ABC transmembrane type-1" evidence="9">
    <location>
        <begin position="1"/>
        <end position="169"/>
    </location>
</feature>
<evidence type="ECO:0000256" key="2">
    <source>
        <dbReference type="ARBA" id="ARBA00022692"/>
    </source>
</evidence>
<dbReference type="GO" id="GO:0140359">
    <property type="term" value="F:ABC-type transporter activity"/>
    <property type="evidence" value="ECO:0007669"/>
    <property type="project" value="InterPro"/>
</dbReference>
<keyword evidence="4 10" id="KW-0067">ATP-binding</keyword>
<proteinExistence type="predicted"/>
<dbReference type="GO" id="GO:0016887">
    <property type="term" value="F:ATP hydrolysis activity"/>
    <property type="evidence" value="ECO:0007669"/>
    <property type="project" value="InterPro"/>
</dbReference>
<comment type="caution">
    <text evidence="10">The sequence shown here is derived from an EMBL/GenBank/DDBJ whole genome shotgun (WGS) entry which is preliminary data.</text>
</comment>
<reference evidence="10" key="1">
    <citation type="submission" date="2019-08" db="EMBL/GenBank/DDBJ databases">
        <authorList>
            <person name="Kucharzyk K."/>
            <person name="Murdoch R.W."/>
            <person name="Higgins S."/>
            <person name="Loffler F."/>
        </authorList>
    </citation>
    <scope>NUCLEOTIDE SEQUENCE</scope>
</reference>
<accession>A0A645B7L2</accession>
<dbReference type="Gene3D" id="1.20.1560.10">
    <property type="entry name" value="ABC transporter type 1, transmembrane domain"/>
    <property type="match status" value="1"/>
</dbReference>
<dbReference type="InterPro" id="IPR003593">
    <property type="entry name" value="AAA+_ATPase"/>
</dbReference>
<dbReference type="SUPFAM" id="SSF52540">
    <property type="entry name" value="P-loop containing nucleoside triphosphate hydrolases"/>
    <property type="match status" value="1"/>
</dbReference>
<evidence type="ECO:0000256" key="1">
    <source>
        <dbReference type="ARBA" id="ARBA00022448"/>
    </source>
</evidence>
<sequence length="416" mass="47240">MVILWQLSGPLQFNALGQQVHIPGYLVWVALVYSVIGTWITHKVGQKLVGLNFVQQRYEADFRFSMMRLRENAESVAFYEGEKQEGIVFKRRFTLLLDNFWKIVQKQKQLVWLNSGYSQIAIIFPFVVCIPRYLSREITLGGLMQIAAAFGRVQDSLSYFVDMYSSLAQWQAVVDRLIGFGLHMTEVEDEKPQLNLNRLKTIDNKVSVRHLDLELPDGSILMKNINFELQPGTNVLVKGASGSGKSTLLRAIAGIWPFVSGEIALPEQEKIMFIPQRPYLPLGTLREALLYPGTRQKTDEELAALLKLCKIESLAGNLGMEADWSHVLSIGEQQRLAFVRAIIYEPNWLFLDEATSALDEDTEKTMYKLLAERLTETTVVSIGHRSTLNKFHSLQIKLDKITASAFLQKINLESIN</sequence>
<dbReference type="PANTHER" id="PTHR11384:SF59">
    <property type="entry name" value="LYSOSOMAL COBALAMIN TRANSPORTER ABCD4"/>
    <property type="match status" value="1"/>
</dbReference>
<dbReference type="AlphaFoldDB" id="A0A645B7L2"/>
<keyword evidence="1" id="KW-0813">Transport</keyword>
<dbReference type="GO" id="GO:0005524">
    <property type="term" value="F:ATP binding"/>
    <property type="evidence" value="ECO:0007669"/>
    <property type="project" value="UniProtKB-KW"/>
</dbReference>
<dbReference type="CDD" id="cd03223">
    <property type="entry name" value="ABCD_peroxisomal_ALDP"/>
    <property type="match status" value="1"/>
</dbReference>
<evidence type="ECO:0000256" key="7">
    <source>
        <dbReference type="SAM" id="Phobius"/>
    </source>
</evidence>
<feature type="transmembrane region" description="Helical" evidence="7">
    <location>
        <begin position="110"/>
        <end position="134"/>
    </location>
</feature>
<name>A0A645B7L2_9ZZZZ</name>
<dbReference type="InterPro" id="IPR050835">
    <property type="entry name" value="ABC_transporter_sub-D"/>
</dbReference>
<dbReference type="EMBL" id="VSSQ01018319">
    <property type="protein sequence ID" value="MPM61402.1"/>
    <property type="molecule type" value="Genomic_DNA"/>
</dbReference>
<dbReference type="PANTHER" id="PTHR11384">
    <property type="entry name" value="ATP-BINDING CASSETTE, SUB-FAMILY D MEMBER"/>
    <property type="match status" value="1"/>
</dbReference>
<evidence type="ECO:0000256" key="6">
    <source>
        <dbReference type="ARBA" id="ARBA00023136"/>
    </source>
</evidence>
<evidence type="ECO:0000256" key="4">
    <source>
        <dbReference type="ARBA" id="ARBA00022840"/>
    </source>
</evidence>
<dbReference type="SMART" id="SM00382">
    <property type="entry name" value="AAA"/>
    <property type="match status" value="1"/>
</dbReference>
<evidence type="ECO:0000256" key="3">
    <source>
        <dbReference type="ARBA" id="ARBA00022741"/>
    </source>
</evidence>
<dbReference type="Pfam" id="PF00005">
    <property type="entry name" value="ABC_tran"/>
    <property type="match status" value="1"/>
</dbReference>
<keyword evidence="2 7" id="KW-0812">Transmembrane</keyword>
<gene>
    <name evidence="10" type="primary">bacA_2</name>
    <name evidence="10" type="ORF">SDC9_108260</name>
</gene>
<dbReference type="Gene3D" id="3.40.50.300">
    <property type="entry name" value="P-loop containing nucleotide triphosphate hydrolases"/>
    <property type="match status" value="1"/>
</dbReference>
<dbReference type="SUPFAM" id="SSF90123">
    <property type="entry name" value="ABC transporter transmembrane region"/>
    <property type="match status" value="1"/>
</dbReference>
<dbReference type="InterPro" id="IPR027417">
    <property type="entry name" value="P-loop_NTPase"/>
</dbReference>
<evidence type="ECO:0000256" key="5">
    <source>
        <dbReference type="ARBA" id="ARBA00022989"/>
    </source>
</evidence>